<comment type="caution">
    <text evidence="2">The sequence shown here is derived from an EMBL/GenBank/DDBJ whole genome shotgun (WGS) entry which is preliminary data.</text>
</comment>
<gene>
    <name evidence="2" type="ORF">H5410_007749</name>
</gene>
<protein>
    <submittedName>
        <fullName evidence="2">Uncharacterized protein</fullName>
    </submittedName>
</protein>
<reference evidence="2 3" key="1">
    <citation type="submission" date="2020-09" db="EMBL/GenBank/DDBJ databases">
        <title>De no assembly of potato wild relative species, Solanum commersonii.</title>
        <authorList>
            <person name="Cho K."/>
        </authorList>
    </citation>
    <scope>NUCLEOTIDE SEQUENCE [LARGE SCALE GENOMIC DNA]</scope>
    <source>
        <strain evidence="2">LZ3.2</strain>
        <tissue evidence="2">Leaf</tissue>
    </source>
</reference>
<keyword evidence="1" id="KW-0812">Transmembrane</keyword>
<dbReference type="EMBL" id="JACXVP010000002">
    <property type="protein sequence ID" value="KAG5622531.1"/>
    <property type="molecule type" value="Genomic_DNA"/>
</dbReference>
<evidence type="ECO:0000313" key="3">
    <source>
        <dbReference type="Proteomes" id="UP000824120"/>
    </source>
</evidence>
<proteinExistence type="predicted"/>
<evidence type="ECO:0000256" key="1">
    <source>
        <dbReference type="SAM" id="Phobius"/>
    </source>
</evidence>
<name>A0A9J6ADV1_SOLCO</name>
<accession>A0A9J6ADV1</accession>
<organism evidence="2 3">
    <name type="scientific">Solanum commersonii</name>
    <name type="common">Commerson's wild potato</name>
    <name type="synonym">Commerson's nightshade</name>
    <dbReference type="NCBI Taxonomy" id="4109"/>
    <lineage>
        <taxon>Eukaryota</taxon>
        <taxon>Viridiplantae</taxon>
        <taxon>Streptophyta</taxon>
        <taxon>Embryophyta</taxon>
        <taxon>Tracheophyta</taxon>
        <taxon>Spermatophyta</taxon>
        <taxon>Magnoliopsida</taxon>
        <taxon>eudicotyledons</taxon>
        <taxon>Gunneridae</taxon>
        <taxon>Pentapetalae</taxon>
        <taxon>asterids</taxon>
        <taxon>lamiids</taxon>
        <taxon>Solanales</taxon>
        <taxon>Solanaceae</taxon>
        <taxon>Solanoideae</taxon>
        <taxon>Solaneae</taxon>
        <taxon>Solanum</taxon>
    </lineage>
</organism>
<keyword evidence="1" id="KW-0472">Membrane</keyword>
<dbReference type="Proteomes" id="UP000824120">
    <property type="component" value="Chromosome 2"/>
</dbReference>
<evidence type="ECO:0000313" key="2">
    <source>
        <dbReference type="EMBL" id="KAG5622531.1"/>
    </source>
</evidence>
<keyword evidence="3" id="KW-1185">Reference proteome</keyword>
<sequence>MEKRKLEGTSQDFKSRSMITIGAFTCIMIVLTALVVASTIISATTASSITVRSEGNGGGGGKYSSGDDRRGAEVVVAVATNVVRTITMPVNAPIVSGYIFWQREFPNSKFT</sequence>
<dbReference type="AlphaFoldDB" id="A0A9J6ADV1"/>
<keyword evidence="1" id="KW-1133">Transmembrane helix</keyword>
<feature type="transmembrane region" description="Helical" evidence="1">
    <location>
        <begin position="21"/>
        <end position="43"/>
    </location>
</feature>